<evidence type="ECO:0000313" key="2">
    <source>
        <dbReference type="EMBL" id="CAD0328697.1"/>
    </source>
</evidence>
<reference evidence="2 3" key="1">
    <citation type="submission" date="2020-07" db="EMBL/GenBank/DDBJ databases">
        <authorList>
            <person name="Pothier F. J."/>
        </authorList>
    </citation>
    <scope>NUCLEOTIDE SEQUENCE [LARGE SCALE GENOMIC DNA]</scope>
    <source>
        <strain evidence="2 3">CFBP 7900</strain>
    </source>
</reference>
<gene>
    <name evidence="2" type="ORF">CFBP7900_17980</name>
</gene>
<evidence type="ECO:0000313" key="3">
    <source>
        <dbReference type="Proteomes" id="UP000587508"/>
    </source>
</evidence>
<accession>A0A6V7D6E2</accession>
<feature type="region of interest" description="Disordered" evidence="1">
    <location>
        <begin position="1"/>
        <end position="21"/>
    </location>
</feature>
<dbReference type="Proteomes" id="UP000587508">
    <property type="component" value="Unassembled WGS sequence"/>
</dbReference>
<name>A0A6V7D6E2_9XANT</name>
<sequence length="275" mass="30351">MRKSNIHQQTHPATYPSVSQEAKNTMTTKFRHFSRVFTGLVLLCMAGAASAQWEVVDKTLNEKVEQIRKNQTIKNGDGKESSGKEVEKPKETLKKVADDQGVAACSASTSGTPVSDSQRESCELIQRTRNSQFNYMVAMYEITTKRLERLRTIEEERKKIGDQKIGELESNTNKLLALKAMMDIDRQQMESAMFAYEKRLAALTELQTGAAKAAMAGKEPPKGDGSGSWFPSWIPADLLSLGKTVAAGLVMKGAFKTIESDRPSGMEPPLAIDKD</sequence>
<dbReference type="RefSeq" id="WP_183086729.1">
    <property type="nucleotide sequence ID" value="NZ_CAJDKC010000003.1"/>
</dbReference>
<protein>
    <submittedName>
        <fullName evidence="2">Uncharacterized protein</fullName>
    </submittedName>
</protein>
<comment type="caution">
    <text evidence="2">The sequence shown here is derived from an EMBL/GenBank/DDBJ whole genome shotgun (WGS) entry which is preliminary data.</text>
</comment>
<organism evidence="2 3">
    <name type="scientific">Xanthomonas hortorum pv. carotae</name>
    <dbReference type="NCBI Taxonomy" id="487904"/>
    <lineage>
        <taxon>Bacteria</taxon>
        <taxon>Pseudomonadati</taxon>
        <taxon>Pseudomonadota</taxon>
        <taxon>Gammaproteobacteria</taxon>
        <taxon>Lysobacterales</taxon>
        <taxon>Lysobacteraceae</taxon>
        <taxon>Xanthomonas</taxon>
    </lineage>
</organism>
<proteinExistence type="predicted"/>
<dbReference type="AlphaFoldDB" id="A0A6V7D6E2"/>
<evidence type="ECO:0000256" key="1">
    <source>
        <dbReference type="SAM" id="MobiDB-lite"/>
    </source>
</evidence>
<dbReference type="EMBL" id="CAJDKC010000003">
    <property type="protein sequence ID" value="CAD0328697.1"/>
    <property type="molecule type" value="Genomic_DNA"/>
</dbReference>
<dbReference type="EMBL" id="CAJDKC010000003">
    <property type="protein sequence ID" value="CAD0328706.1"/>
    <property type="molecule type" value="Genomic_DNA"/>
</dbReference>